<feature type="chain" id="PRO_5038161200" evidence="2">
    <location>
        <begin position="22"/>
        <end position="469"/>
    </location>
</feature>
<dbReference type="PANTHER" id="PTHR30203:SF30">
    <property type="entry name" value="OUTER MEMBRANE PROTEIN-RELATED"/>
    <property type="match status" value="1"/>
</dbReference>
<keyword evidence="2" id="KW-0732">Signal</keyword>
<dbReference type="Gene3D" id="2.20.200.10">
    <property type="entry name" value="Outer membrane efflux proteins (OEP)"/>
    <property type="match status" value="1"/>
</dbReference>
<evidence type="ECO:0000256" key="1">
    <source>
        <dbReference type="ARBA" id="ARBA00007613"/>
    </source>
</evidence>
<dbReference type="InterPro" id="IPR010131">
    <property type="entry name" value="MdtP/NodT-like"/>
</dbReference>
<dbReference type="AlphaFoldDB" id="A0A935UG06"/>
<feature type="signal peptide" evidence="2">
    <location>
        <begin position="1"/>
        <end position="21"/>
    </location>
</feature>
<keyword evidence="2" id="KW-0564">Palmitate</keyword>
<dbReference type="NCBIfam" id="TIGR01845">
    <property type="entry name" value="outer_NodT"/>
    <property type="match status" value="1"/>
</dbReference>
<keyword evidence="2" id="KW-0812">Transmembrane</keyword>
<comment type="similarity">
    <text evidence="1 2">Belongs to the outer membrane factor (OMF) (TC 1.B.17) family.</text>
</comment>
<dbReference type="PANTHER" id="PTHR30203">
    <property type="entry name" value="OUTER MEMBRANE CATION EFFLUX PROTEIN"/>
    <property type="match status" value="1"/>
</dbReference>
<protein>
    <submittedName>
        <fullName evidence="3">Efflux transporter outer membrane subunit</fullName>
    </submittedName>
</protein>
<dbReference type="InterPro" id="IPR003423">
    <property type="entry name" value="OMP_efflux"/>
</dbReference>
<dbReference type="Gene3D" id="1.20.1600.10">
    <property type="entry name" value="Outer membrane efflux proteins (OEP)"/>
    <property type="match status" value="1"/>
</dbReference>
<dbReference type="PROSITE" id="PS51257">
    <property type="entry name" value="PROKAR_LIPOPROTEIN"/>
    <property type="match status" value="1"/>
</dbReference>
<dbReference type="GO" id="GO:0005886">
    <property type="term" value="C:plasma membrane"/>
    <property type="evidence" value="ECO:0007669"/>
    <property type="project" value="UniProtKB-SubCell"/>
</dbReference>
<evidence type="ECO:0000256" key="2">
    <source>
        <dbReference type="RuleBase" id="RU362097"/>
    </source>
</evidence>
<keyword evidence="2" id="KW-0449">Lipoprotein</keyword>
<evidence type="ECO:0000313" key="3">
    <source>
        <dbReference type="EMBL" id="MBK7675576.1"/>
    </source>
</evidence>
<dbReference type="GO" id="GO:0015562">
    <property type="term" value="F:efflux transmembrane transporter activity"/>
    <property type="evidence" value="ECO:0007669"/>
    <property type="project" value="InterPro"/>
</dbReference>
<accession>A0A935UG06</accession>
<proteinExistence type="inferred from homology"/>
<keyword evidence="2" id="KW-0472">Membrane</keyword>
<name>A0A935UG06_9PROT</name>
<evidence type="ECO:0000313" key="4">
    <source>
        <dbReference type="Proteomes" id="UP000697998"/>
    </source>
</evidence>
<dbReference type="Proteomes" id="UP000697998">
    <property type="component" value="Unassembled WGS sequence"/>
</dbReference>
<keyword evidence="2" id="KW-1134">Transmembrane beta strand</keyword>
<dbReference type="Pfam" id="PF02321">
    <property type="entry name" value="OEP"/>
    <property type="match status" value="2"/>
</dbReference>
<reference evidence="3 4" key="1">
    <citation type="submission" date="2020-10" db="EMBL/GenBank/DDBJ databases">
        <title>Connecting structure to function with the recovery of over 1000 high-quality activated sludge metagenome-assembled genomes encoding full-length rRNA genes using long-read sequencing.</title>
        <authorList>
            <person name="Singleton C.M."/>
            <person name="Petriglieri F."/>
            <person name="Kristensen J.M."/>
            <person name="Kirkegaard R.H."/>
            <person name="Michaelsen T.Y."/>
            <person name="Andersen M.H."/>
            <person name="Karst S.M."/>
            <person name="Dueholm M.S."/>
            <person name="Nielsen P.H."/>
            <person name="Albertsen M."/>
        </authorList>
    </citation>
    <scope>NUCLEOTIDE SEQUENCE [LARGE SCALE GENOMIC DNA]</scope>
    <source>
        <strain evidence="3">EsbW_18-Q3-R4-48_BATAC.285</strain>
    </source>
</reference>
<sequence length="469" mass="50176">MRIPTLAVALAAVLLTGCALAPAPSHDEVVTRALPADTRIPPTWKAAPETGPVVGDWLKSLNDPQLSAIVAEAIANNLDLRQAAEKVRAAQQTVTVVGAQLLPQVGIGLGERVLHDQDHSGHTDSTRALASVAWELDVWGKLRAQRASAEAAYEATALEYEWARQSLAATVAKTWYLATETRQLLALSEQAVTIYSELLRLVKARRAAGKDTDLNVVDMRANVDSALGSVEAARQSYGDVRRSLEALLGRYPAAEIEAAMNYTPDPPPIASGIPAALLQRRPDVIATERLVLAAFRKTEAAELALLPDFSIALTGGRLADPLLTLLRLNPWLVTAAIGAAIPIYEGGALEAQVRIATAQQAQAVARYGNVVLTAFREVETALANEPLLARRAVLDESSLGNRTSAVRIATQQYLAGAKDLLWVSNLQTNQIRAEGDLIKLRGLRHINRITLLLALGGSFAAAPTMRGID</sequence>
<comment type="subcellular location">
    <subcellularLocation>
        <location evidence="2">Cell membrane</location>
        <topology evidence="2">Lipid-anchor</topology>
    </subcellularLocation>
</comment>
<dbReference type="SUPFAM" id="SSF56954">
    <property type="entry name" value="Outer membrane efflux proteins (OEP)"/>
    <property type="match status" value="1"/>
</dbReference>
<comment type="caution">
    <text evidence="3">The sequence shown here is derived from an EMBL/GenBank/DDBJ whole genome shotgun (WGS) entry which is preliminary data.</text>
</comment>
<dbReference type="EMBL" id="JADJMH010000012">
    <property type="protein sequence ID" value="MBK7675576.1"/>
    <property type="molecule type" value="Genomic_DNA"/>
</dbReference>
<organism evidence="3 4">
    <name type="scientific">Candidatus Accumulibacter proximus</name>
    <dbReference type="NCBI Taxonomy" id="2954385"/>
    <lineage>
        <taxon>Bacteria</taxon>
        <taxon>Pseudomonadati</taxon>
        <taxon>Pseudomonadota</taxon>
        <taxon>Betaproteobacteria</taxon>
        <taxon>Candidatus Accumulibacter</taxon>
    </lineage>
</organism>
<gene>
    <name evidence="3" type="ORF">IPJ27_12930</name>
</gene>